<feature type="compositionally biased region" description="Basic and acidic residues" evidence="1">
    <location>
        <begin position="1"/>
        <end position="18"/>
    </location>
</feature>
<accession>A0AAV2E3G9</accession>
<gene>
    <name evidence="2" type="ORF">LTRI10_LOCUS21685</name>
</gene>
<protein>
    <submittedName>
        <fullName evidence="2">Uncharacterized protein</fullName>
    </submittedName>
</protein>
<evidence type="ECO:0000313" key="3">
    <source>
        <dbReference type="Proteomes" id="UP001497516"/>
    </source>
</evidence>
<dbReference type="Proteomes" id="UP001497516">
    <property type="component" value="Chromosome 4"/>
</dbReference>
<name>A0AAV2E3G9_9ROSI</name>
<sequence length="81" mass="9779">MEDLRKQELPPHAPDPRWTKVLNTPSAHTTRRCVRTERRPMVEPREQDFCLNARHSESKPRLHLRETKICKVKQEGRQRER</sequence>
<reference evidence="2 3" key="1">
    <citation type="submission" date="2024-04" db="EMBL/GenBank/DDBJ databases">
        <authorList>
            <person name="Fracassetti M."/>
        </authorList>
    </citation>
    <scope>NUCLEOTIDE SEQUENCE [LARGE SCALE GENOMIC DNA]</scope>
</reference>
<evidence type="ECO:0000313" key="2">
    <source>
        <dbReference type="EMBL" id="CAL1380227.1"/>
    </source>
</evidence>
<dbReference type="EMBL" id="OZ034817">
    <property type="protein sequence ID" value="CAL1380227.1"/>
    <property type="molecule type" value="Genomic_DNA"/>
</dbReference>
<proteinExistence type="predicted"/>
<organism evidence="2 3">
    <name type="scientific">Linum trigynum</name>
    <dbReference type="NCBI Taxonomy" id="586398"/>
    <lineage>
        <taxon>Eukaryota</taxon>
        <taxon>Viridiplantae</taxon>
        <taxon>Streptophyta</taxon>
        <taxon>Embryophyta</taxon>
        <taxon>Tracheophyta</taxon>
        <taxon>Spermatophyta</taxon>
        <taxon>Magnoliopsida</taxon>
        <taxon>eudicotyledons</taxon>
        <taxon>Gunneridae</taxon>
        <taxon>Pentapetalae</taxon>
        <taxon>rosids</taxon>
        <taxon>fabids</taxon>
        <taxon>Malpighiales</taxon>
        <taxon>Linaceae</taxon>
        <taxon>Linum</taxon>
    </lineage>
</organism>
<dbReference type="AlphaFoldDB" id="A0AAV2E3G9"/>
<feature type="region of interest" description="Disordered" evidence="1">
    <location>
        <begin position="1"/>
        <end position="34"/>
    </location>
</feature>
<evidence type="ECO:0000256" key="1">
    <source>
        <dbReference type="SAM" id="MobiDB-lite"/>
    </source>
</evidence>
<keyword evidence="3" id="KW-1185">Reference proteome</keyword>